<name>A0ABS2R808_9BACI</name>
<comment type="similarity">
    <text evidence="4 19">Belongs to the CobS family.</text>
</comment>
<evidence type="ECO:0000256" key="10">
    <source>
        <dbReference type="ARBA" id="ARBA00022692"/>
    </source>
</evidence>
<keyword evidence="11 19" id="KW-0460">Magnesium</keyword>
<evidence type="ECO:0000256" key="4">
    <source>
        <dbReference type="ARBA" id="ARBA00010561"/>
    </source>
</evidence>
<comment type="cofactor">
    <cofactor evidence="1 19">
        <name>Mg(2+)</name>
        <dbReference type="ChEBI" id="CHEBI:18420"/>
    </cofactor>
</comment>
<dbReference type="HAMAP" id="MF_00719">
    <property type="entry name" value="CobS"/>
    <property type="match status" value="1"/>
</dbReference>
<sequence length="255" mass="29039">MRSYWFGFLIALQFFSTIPIRKEIPMTSVYVERAVRFLPFLGMLQGLVYSGCLYMLLEWSPFSDLAVSFMIWFLMIVVTGGIHLDGWIDSSDAYFSYRDRVKRLEIMVDPRVGAFGVISIIVLLAAKFLFIYEIVQKAEDVTYLWIMLIPALGKMVAGLMLLFVPAAKNDGLAHFFQQACRRQTGWVYPIYLLVFLWNTEALLMIIAAILLFVMWKKVAKTAFGGITGDIVGAATEGTEAGLWMIVWLLHYYAMG</sequence>
<evidence type="ECO:0000256" key="8">
    <source>
        <dbReference type="ARBA" id="ARBA00022573"/>
    </source>
</evidence>
<evidence type="ECO:0000256" key="11">
    <source>
        <dbReference type="ARBA" id="ARBA00022842"/>
    </source>
</evidence>
<feature type="transmembrane region" description="Helical" evidence="19">
    <location>
        <begin position="69"/>
        <end position="88"/>
    </location>
</feature>
<dbReference type="InterPro" id="IPR003805">
    <property type="entry name" value="CobS"/>
</dbReference>
<keyword evidence="13 19" id="KW-0472">Membrane</keyword>
<feature type="transmembrane region" description="Helical" evidence="19">
    <location>
        <begin position="37"/>
        <end position="57"/>
    </location>
</feature>
<keyword evidence="12 19" id="KW-1133">Transmembrane helix</keyword>
<evidence type="ECO:0000256" key="14">
    <source>
        <dbReference type="ARBA" id="ARBA00025228"/>
    </source>
</evidence>
<comment type="subcellular location">
    <subcellularLocation>
        <location evidence="2 19">Cell membrane</location>
        <topology evidence="2 19">Multi-pass membrane protein</topology>
    </subcellularLocation>
</comment>
<comment type="function">
    <text evidence="14 19">Joins adenosylcobinamide-GDP and alpha-ribazole to generate adenosylcobalamin (Ado-cobalamin). Also synthesizes adenosylcobalamin 5'-phosphate from adenosylcobinamide-GDP and alpha-ribazole 5'-phosphate.</text>
</comment>
<proteinExistence type="inferred from homology"/>
<evidence type="ECO:0000256" key="9">
    <source>
        <dbReference type="ARBA" id="ARBA00022679"/>
    </source>
</evidence>
<comment type="caution">
    <text evidence="20">The sequence shown here is derived from an EMBL/GenBank/DDBJ whole genome shotgun (WGS) entry which is preliminary data.</text>
</comment>
<evidence type="ECO:0000256" key="17">
    <source>
        <dbReference type="ARBA" id="ARBA00048623"/>
    </source>
</evidence>
<protein>
    <recommendedName>
        <fullName evidence="6 19">Adenosylcobinamide-GDP ribazoletransferase</fullName>
        <ecNumber evidence="5 19">2.7.8.26</ecNumber>
    </recommendedName>
    <alternativeName>
        <fullName evidence="16 19">Cobalamin synthase</fullName>
    </alternativeName>
    <alternativeName>
        <fullName evidence="15 19">Cobalamin-5'-phosphate synthase</fullName>
    </alternativeName>
</protein>
<evidence type="ECO:0000256" key="18">
    <source>
        <dbReference type="ARBA" id="ARBA00049504"/>
    </source>
</evidence>
<evidence type="ECO:0000256" key="16">
    <source>
        <dbReference type="ARBA" id="ARBA00032853"/>
    </source>
</evidence>
<evidence type="ECO:0000256" key="15">
    <source>
        <dbReference type="ARBA" id="ARBA00032605"/>
    </source>
</evidence>
<feature type="transmembrane region" description="Helical" evidence="19">
    <location>
        <begin position="186"/>
        <end position="213"/>
    </location>
</feature>
<feature type="transmembrane region" description="Helical" evidence="19">
    <location>
        <begin position="112"/>
        <end position="132"/>
    </location>
</feature>
<organism evidence="20 21">
    <name type="scientific">Siminovitchia thermophila</name>
    <dbReference type="NCBI Taxonomy" id="1245522"/>
    <lineage>
        <taxon>Bacteria</taxon>
        <taxon>Bacillati</taxon>
        <taxon>Bacillota</taxon>
        <taxon>Bacilli</taxon>
        <taxon>Bacillales</taxon>
        <taxon>Bacillaceae</taxon>
        <taxon>Siminovitchia</taxon>
    </lineage>
</organism>
<evidence type="ECO:0000313" key="20">
    <source>
        <dbReference type="EMBL" id="MBM7715796.1"/>
    </source>
</evidence>
<evidence type="ECO:0000256" key="5">
    <source>
        <dbReference type="ARBA" id="ARBA00013200"/>
    </source>
</evidence>
<dbReference type="GO" id="GO:0051073">
    <property type="term" value="F:adenosylcobinamide-GDP ribazoletransferase activity"/>
    <property type="evidence" value="ECO:0007669"/>
    <property type="project" value="UniProtKB-EC"/>
</dbReference>
<dbReference type="RefSeq" id="WP_077111507.1">
    <property type="nucleotide sequence ID" value="NZ_JAFBFH010000018.1"/>
</dbReference>
<gene>
    <name evidence="19" type="primary">cobS</name>
    <name evidence="20" type="ORF">JOC94_002785</name>
</gene>
<keyword evidence="9 19" id="KW-0808">Transferase</keyword>
<keyword evidence="8 19" id="KW-0169">Cobalamin biosynthesis</keyword>
<comment type="catalytic activity">
    <reaction evidence="17 19">
        <text>alpha-ribazole + adenosylcob(III)inamide-GDP = adenosylcob(III)alamin + GMP + H(+)</text>
        <dbReference type="Rhea" id="RHEA:16049"/>
        <dbReference type="ChEBI" id="CHEBI:10329"/>
        <dbReference type="ChEBI" id="CHEBI:15378"/>
        <dbReference type="ChEBI" id="CHEBI:18408"/>
        <dbReference type="ChEBI" id="CHEBI:58115"/>
        <dbReference type="ChEBI" id="CHEBI:60487"/>
        <dbReference type="EC" id="2.7.8.26"/>
    </reaction>
</comment>
<dbReference type="PANTHER" id="PTHR34148">
    <property type="entry name" value="ADENOSYLCOBINAMIDE-GDP RIBAZOLETRANSFERASE"/>
    <property type="match status" value="1"/>
</dbReference>
<dbReference type="Pfam" id="PF02654">
    <property type="entry name" value="CobS"/>
    <property type="match status" value="1"/>
</dbReference>
<keyword evidence="21" id="KW-1185">Reference proteome</keyword>
<dbReference type="Proteomes" id="UP000823485">
    <property type="component" value="Unassembled WGS sequence"/>
</dbReference>
<comment type="pathway">
    <text evidence="3 19">Cofactor biosynthesis; adenosylcobalamin biosynthesis; adenosylcobalamin from cob(II)yrinate a,c-diamide: step 7/7.</text>
</comment>
<evidence type="ECO:0000256" key="19">
    <source>
        <dbReference type="HAMAP-Rule" id="MF_00719"/>
    </source>
</evidence>
<evidence type="ECO:0000256" key="3">
    <source>
        <dbReference type="ARBA" id="ARBA00004663"/>
    </source>
</evidence>
<keyword evidence="10 19" id="KW-0812">Transmembrane</keyword>
<accession>A0ABS2R808</accession>
<evidence type="ECO:0000256" key="6">
    <source>
        <dbReference type="ARBA" id="ARBA00015850"/>
    </source>
</evidence>
<evidence type="ECO:0000256" key="7">
    <source>
        <dbReference type="ARBA" id="ARBA00022475"/>
    </source>
</evidence>
<dbReference type="NCBIfam" id="TIGR00317">
    <property type="entry name" value="cobS"/>
    <property type="match status" value="1"/>
</dbReference>
<evidence type="ECO:0000256" key="1">
    <source>
        <dbReference type="ARBA" id="ARBA00001946"/>
    </source>
</evidence>
<dbReference type="EMBL" id="JAFBFH010000018">
    <property type="protein sequence ID" value="MBM7715796.1"/>
    <property type="molecule type" value="Genomic_DNA"/>
</dbReference>
<feature type="transmembrane region" description="Helical" evidence="19">
    <location>
        <begin position="144"/>
        <end position="166"/>
    </location>
</feature>
<dbReference type="PANTHER" id="PTHR34148:SF1">
    <property type="entry name" value="ADENOSYLCOBINAMIDE-GDP RIBAZOLETRANSFERASE"/>
    <property type="match status" value="1"/>
</dbReference>
<evidence type="ECO:0000313" key="21">
    <source>
        <dbReference type="Proteomes" id="UP000823485"/>
    </source>
</evidence>
<evidence type="ECO:0000256" key="2">
    <source>
        <dbReference type="ARBA" id="ARBA00004651"/>
    </source>
</evidence>
<evidence type="ECO:0000256" key="12">
    <source>
        <dbReference type="ARBA" id="ARBA00022989"/>
    </source>
</evidence>
<dbReference type="EC" id="2.7.8.26" evidence="5 19"/>
<comment type="catalytic activity">
    <reaction evidence="18 19">
        <text>alpha-ribazole 5'-phosphate + adenosylcob(III)inamide-GDP = adenosylcob(III)alamin 5'-phosphate + GMP + H(+)</text>
        <dbReference type="Rhea" id="RHEA:23560"/>
        <dbReference type="ChEBI" id="CHEBI:15378"/>
        <dbReference type="ChEBI" id="CHEBI:57918"/>
        <dbReference type="ChEBI" id="CHEBI:58115"/>
        <dbReference type="ChEBI" id="CHEBI:60487"/>
        <dbReference type="ChEBI" id="CHEBI:60493"/>
        <dbReference type="EC" id="2.7.8.26"/>
    </reaction>
</comment>
<evidence type="ECO:0000256" key="13">
    <source>
        <dbReference type="ARBA" id="ARBA00023136"/>
    </source>
</evidence>
<reference evidence="20 21" key="1">
    <citation type="submission" date="2021-01" db="EMBL/GenBank/DDBJ databases">
        <title>Genomic Encyclopedia of Type Strains, Phase IV (KMG-IV): sequencing the most valuable type-strain genomes for metagenomic binning, comparative biology and taxonomic classification.</title>
        <authorList>
            <person name="Goeker M."/>
        </authorList>
    </citation>
    <scope>NUCLEOTIDE SEQUENCE [LARGE SCALE GENOMIC DNA]</scope>
    <source>
        <strain evidence="20 21">DSM 105453</strain>
    </source>
</reference>
<keyword evidence="7 19" id="KW-1003">Cell membrane</keyword>